<name>A0ABS6JLJ8_9BACI</name>
<gene>
    <name evidence="1" type="ORF">KS419_22030</name>
</gene>
<evidence type="ECO:0000313" key="1">
    <source>
        <dbReference type="EMBL" id="MBU9714423.1"/>
    </source>
</evidence>
<sequence>MPISKPLKIIINETISANSTETVEYEVPIDQRWEWKICTLNIVCYQSSPLIIEEVTIDGNEIGTNGYIDFRNFYGESLSLIDRLKVQLTNDSDSDKEVTIEMFGVDNR</sequence>
<organism evidence="1 2">
    <name type="scientific">Evansella tamaricis</name>
    <dbReference type="NCBI Taxonomy" id="2069301"/>
    <lineage>
        <taxon>Bacteria</taxon>
        <taxon>Bacillati</taxon>
        <taxon>Bacillota</taxon>
        <taxon>Bacilli</taxon>
        <taxon>Bacillales</taxon>
        <taxon>Bacillaceae</taxon>
        <taxon>Evansella</taxon>
    </lineage>
</organism>
<keyword evidence="2" id="KW-1185">Reference proteome</keyword>
<accession>A0ABS6JLJ8</accession>
<dbReference type="Proteomes" id="UP000784880">
    <property type="component" value="Unassembled WGS sequence"/>
</dbReference>
<evidence type="ECO:0000313" key="2">
    <source>
        <dbReference type="Proteomes" id="UP000784880"/>
    </source>
</evidence>
<dbReference type="EMBL" id="JAHQCS010000178">
    <property type="protein sequence ID" value="MBU9714423.1"/>
    <property type="molecule type" value="Genomic_DNA"/>
</dbReference>
<comment type="caution">
    <text evidence="1">The sequence shown here is derived from an EMBL/GenBank/DDBJ whole genome shotgun (WGS) entry which is preliminary data.</text>
</comment>
<reference evidence="1 2" key="1">
    <citation type="submission" date="2021-06" db="EMBL/GenBank/DDBJ databases">
        <title>Bacillus sp. RD4P76, an endophyte from a halophyte.</title>
        <authorList>
            <person name="Sun J.-Q."/>
        </authorList>
    </citation>
    <scope>NUCLEOTIDE SEQUENCE [LARGE SCALE GENOMIC DNA]</scope>
    <source>
        <strain evidence="1 2">CGMCC 1.15917</strain>
    </source>
</reference>
<proteinExistence type="predicted"/>
<dbReference type="RefSeq" id="WP_217068987.1">
    <property type="nucleotide sequence ID" value="NZ_JAHQCS010000178.1"/>
</dbReference>
<protein>
    <submittedName>
        <fullName evidence="1">Uncharacterized protein</fullName>
    </submittedName>
</protein>